<organism evidence="1 2">
    <name type="scientific">Prorocentrum cordatum</name>
    <dbReference type="NCBI Taxonomy" id="2364126"/>
    <lineage>
        <taxon>Eukaryota</taxon>
        <taxon>Sar</taxon>
        <taxon>Alveolata</taxon>
        <taxon>Dinophyceae</taxon>
        <taxon>Prorocentrales</taxon>
        <taxon>Prorocentraceae</taxon>
        <taxon>Prorocentrum</taxon>
    </lineage>
</organism>
<dbReference type="Proteomes" id="UP001189429">
    <property type="component" value="Unassembled WGS sequence"/>
</dbReference>
<reference evidence="1" key="1">
    <citation type="submission" date="2023-10" db="EMBL/GenBank/DDBJ databases">
        <authorList>
            <person name="Chen Y."/>
            <person name="Shah S."/>
            <person name="Dougan E. K."/>
            <person name="Thang M."/>
            <person name="Chan C."/>
        </authorList>
    </citation>
    <scope>NUCLEOTIDE SEQUENCE [LARGE SCALE GENOMIC DNA]</scope>
</reference>
<keyword evidence="2" id="KW-1185">Reference proteome</keyword>
<dbReference type="EMBL" id="CAUYUJ010008327">
    <property type="protein sequence ID" value="CAK0823594.1"/>
    <property type="molecule type" value="Genomic_DNA"/>
</dbReference>
<protein>
    <recommendedName>
        <fullName evidence="3">C2H2-type domain-containing protein</fullName>
    </recommendedName>
</protein>
<comment type="caution">
    <text evidence="1">The sequence shown here is derived from an EMBL/GenBank/DDBJ whole genome shotgun (WGS) entry which is preliminary data.</text>
</comment>
<gene>
    <name evidence="1" type="ORF">PCOR1329_LOCUS24246</name>
</gene>
<accession>A0ABN9RXV2</accession>
<proteinExistence type="predicted"/>
<sequence length="169" mass="18809">MSLPAQVVSWGSLGMFRTRWRKQRGVGPRRIGQSDCYRGTTREINIRIRRSAADPPATCSAIRHRRGDQPATRTFGVDVWPRGDNCGTRHSRRNQACPPRPVAAMPETLEISKEAVSGNGTLENVGIKLDGKFKCPHCRQTFSDDKALQLHLKFQCSTAIAKQINPIGD</sequence>
<evidence type="ECO:0008006" key="3">
    <source>
        <dbReference type="Google" id="ProtNLM"/>
    </source>
</evidence>
<evidence type="ECO:0000313" key="1">
    <source>
        <dbReference type="EMBL" id="CAK0823594.1"/>
    </source>
</evidence>
<evidence type="ECO:0000313" key="2">
    <source>
        <dbReference type="Proteomes" id="UP001189429"/>
    </source>
</evidence>
<name>A0ABN9RXV2_9DINO</name>